<evidence type="ECO:0000313" key="2">
    <source>
        <dbReference type="Proteomes" id="UP000297851"/>
    </source>
</evidence>
<accession>A0ABY2J2Q5</accession>
<sequence length="354" mass="39274">MATGAALAIGASRPHHQHGAMNLYSPHDWRPLYLGRDARFLGSDGRPVQRPVGSGQAVRLRRGVAVDATGWDTISDRDRYFLRLRAVEATRKSQPVYSYESAAVLWGLPIVGRLPDEVHLMAAGETGVHSKNGVTWHHDRLPDEDVVEIEGMLVTGLLRTLIDVARTAGFLSAVATLDYGMKPKFTLPNGMAALGIDRDILLDRLDSDGPTRGARAARIAIVFCDSRSGSVGESLSRGQIHLCGFPPPELQVSFVHEDGQEDITDFRWVQKQKNRTLRLLGEFDGKVKYTRDAFMNGRTSEEAVWSEKLREDRLRGTGHGMARWIWAVALRRESLKRLLLAAGLRPEPGKCPNR</sequence>
<dbReference type="Proteomes" id="UP000297851">
    <property type="component" value="Unassembled WGS sequence"/>
</dbReference>
<evidence type="ECO:0000313" key="1">
    <source>
        <dbReference type="EMBL" id="TFC99124.1"/>
    </source>
</evidence>
<comment type="caution">
    <text evidence="1">The sequence shown here is derived from an EMBL/GenBank/DDBJ whole genome shotgun (WGS) entry which is preliminary data.</text>
</comment>
<organism evidence="1 2">
    <name type="scientific">Cryobacterium sandaracinum</name>
    <dbReference type="NCBI Taxonomy" id="1259247"/>
    <lineage>
        <taxon>Bacteria</taxon>
        <taxon>Bacillati</taxon>
        <taxon>Actinomycetota</taxon>
        <taxon>Actinomycetes</taxon>
        <taxon>Micrococcales</taxon>
        <taxon>Microbacteriaceae</taxon>
        <taxon>Cryobacterium</taxon>
    </lineage>
</organism>
<proteinExistence type="predicted"/>
<reference evidence="1 2" key="1">
    <citation type="submission" date="2019-03" db="EMBL/GenBank/DDBJ databases">
        <title>Genomics of glacier-inhabiting Cryobacterium strains.</title>
        <authorList>
            <person name="Liu Q."/>
            <person name="Xin Y.-H."/>
        </authorList>
    </citation>
    <scope>NUCLEOTIDE SEQUENCE [LARGE SCALE GENOMIC DNA]</scope>
    <source>
        <strain evidence="1 2">TMT2-16</strain>
    </source>
</reference>
<gene>
    <name evidence="1" type="ORF">E3T25_15705</name>
</gene>
<keyword evidence="2" id="KW-1185">Reference proteome</keyword>
<protein>
    <submittedName>
        <fullName evidence="1">Uncharacterized protein</fullName>
    </submittedName>
</protein>
<dbReference type="RefSeq" id="WP_134375289.1">
    <property type="nucleotide sequence ID" value="NZ_SOGO01000042.1"/>
</dbReference>
<name>A0ABY2J2Q5_9MICO</name>
<dbReference type="EMBL" id="SOGO01000042">
    <property type="protein sequence ID" value="TFC99124.1"/>
    <property type="molecule type" value="Genomic_DNA"/>
</dbReference>